<protein>
    <recommendedName>
        <fullName evidence="1">Protein kinase domain-containing protein</fullName>
    </recommendedName>
</protein>
<accession>A0A0E0JPI5</accession>
<name>A0A0E0JPI5_ORYPU</name>
<feature type="domain" description="Protein kinase" evidence="1">
    <location>
        <begin position="1"/>
        <end position="87"/>
    </location>
</feature>
<dbReference type="EnsemblPlants" id="OPUNC01G32100.1">
    <property type="protein sequence ID" value="OPUNC01G32100.1"/>
    <property type="gene ID" value="OPUNC01G32100"/>
</dbReference>
<dbReference type="HOGENOM" id="CLU_2487275_0_0_1"/>
<sequence length="87" mass="9849">MNLGNIFYVAPELRCGLTTDKVDIYSIGAMYLEIFLPFHDRFKGLYALMSGNYSSGWANYAVDVEFLMKLTSLDPSDRLSINEVLVN</sequence>
<reference evidence="2" key="1">
    <citation type="submission" date="2015-04" db="UniProtKB">
        <authorList>
            <consortium name="EnsemblPlants"/>
        </authorList>
    </citation>
    <scope>IDENTIFICATION</scope>
</reference>
<proteinExistence type="predicted"/>
<keyword evidence="3" id="KW-1185">Reference proteome</keyword>
<dbReference type="SUPFAM" id="SSF56112">
    <property type="entry name" value="Protein kinase-like (PK-like)"/>
    <property type="match status" value="1"/>
</dbReference>
<reference evidence="2" key="2">
    <citation type="submission" date="2018-05" db="EMBL/GenBank/DDBJ databases">
        <title>OpunRS2 (Oryza punctata Reference Sequence Version 2).</title>
        <authorList>
            <person name="Zhang J."/>
            <person name="Kudrna D."/>
            <person name="Lee S."/>
            <person name="Talag J."/>
            <person name="Welchert J."/>
            <person name="Wing R.A."/>
        </authorList>
    </citation>
    <scope>NUCLEOTIDE SEQUENCE [LARGE SCALE GENOMIC DNA]</scope>
</reference>
<evidence type="ECO:0000259" key="1">
    <source>
        <dbReference type="PROSITE" id="PS50011"/>
    </source>
</evidence>
<organism evidence="2">
    <name type="scientific">Oryza punctata</name>
    <name type="common">Red rice</name>
    <dbReference type="NCBI Taxonomy" id="4537"/>
    <lineage>
        <taxon>Eukaryota</taxon>
        <taxon>Viridiplantae</taxon>
        <taxon>Streptophyta</taxon>
        <taxon>Embryophyta</taxon>
        <taxon>Tracheophyta</taxon>
        <taxon>Spermatophyta</taxon>
        <taxon>Magnoliopsida</taxon>
        <taxon>Liliopsida</taxon>
        <taxon>Poales</taxon>
        <taxon>Poaceae</taxon>
        <taxon>BOP clade</taxon>
        <taxon>Oryzoideae</taxon>
        <taxon>Oryzeae</taxon>
        <taxon>Oryzinae</taxon>
        <taxon>Oryza</taxon>
    </lineage>
</organism>
<evidence type="ECO:0000313" key="3">
    <source>
        <dbReference type="Proteomes" id="UP000026962"/>
    </source>
</evidence>
<evidence type="ECO:0000313" key="2">
    <source>
        <dbReference type="EnsemblPlants" id="OPUNC01G32100.1"/>
    </source>
</evidence>
<dbReference type="GO" id="GO:0005524">
    <property type="term" value="F:ATP binding"/>
    <property type="evidence" value="ECO:0007669"/>
    <property type="project" value="InterPro"/>
</dbReference>
<dbReference type="PROSITE" id="PS50011">
    <property type="entry name" value="PROTEIN_KINASE_DOM"/>
    <property type="match status" value="1"/>
</dbReference>
<dbReference type="Proteomes" id="UP000026962">
    <property type="component" value="Chromosome 1"/>
</dbReference>
<dbReference type="AlphaFoldDB" id="A0A0E0JPI5"/>
<dbReference type="Gramene" id="OPUNC01G32100.1">
    <property type="protein sequence ID" value="OPUNC01G32100.1"/>
    <property type="gene ID" value="OPUNC01G32100"/>
</dbReference>
<dbReference type="InterPro" id="IPR000719">
    <property type="entry name" value="Prot_kinase_dom"/>
</dbReference>
<dbReference type="InterPro" id="IPR011009">
    <property type="entry name" value="Kinase-like_dom_sf"/>
</dbReference>
<dbReference type="GO" id="GO:0004672">
    <property type="term" value="F:protein kinase activity"/>
    <property type="evidence" value="ECO:0007669"/>
    <property type="project" value="InterPro"/>
</dbReference>
<dbReference type="STRING" id="4537.A0A0E0JPI5"/>
<dbReference type="Gene3D" id="1.10.510.10">
    <property type="entry name" value="Transferase(Phosphotransferase) domain 1"/>
    <property type="match status" value="1"/>
</dbReference>